<evidence type="ECO:0000256" key="8">
    <source>
        <dbReference type="ARBA" id="ARBA00023136"/>
    </source>
</evidence>
<dbReference type="GO" id="GO:0036376">
    <property type="term" value="P:sodium ion export across plasma membrane"/>
    <property type="evidence" value="ECO:0007669"/>
    <property type="project" value="TreeGrafter"/>
</dbReference>
<comment type="similarity">
    <text evidence="2">Belongs to the cation transport ATPase (P-type) (TC 3.A.3) family. Type IIA subfamily.</text>
</comment>
<dbReference type="Gene3D" id="3.40.50.1000">
    <property type="entry name" value="HAD superfamily/HAD-like"/>
    <property type="match status" value="1"/>
</dbReference>
<keyword evidence="4" id="KW-0547">Nucleotide-binding</keyword>
<dbReference type="InterPro" id="IPR004014">
    <property type="entry name" value="ATPase_P-typ_cation-transptr_N"/>
</dbReference>
<dbReference type="STRING" id="1802114.A2719_02790"/>
<evidence type="ECO:0000256" key="9">
    <source>
        <dbReference type="SAM" id="Phobius"/>
    </source>
</evidence>
<dbReference type="GO" id="GO:0030007">
    <property type="term" value="P:intracellular potassium ion homeostasis"/>
    <property type="evidence" value="ECO:0007669"/>
    <property type="project" value="TreeGrafter"/>
</dbReference>
<feature type="transmembrane region" description="Helical" evidence="9">
    <location>
        <begin position="822"/>
        <end position="845"/>
    </location>
</feature>
<dbReference type="Pfam" id="PF08282">
    <property type="entry name" value="Hydrolase_3"/>
    <property type="match status" value="1"/>
</dbReference>
<dbReference type="Gene3D" id="2.70.150.10">
    <property type="entry name" value="Calcium-transporting ATPase, cytoplasmic transduction domain A"/>
    <property type="match status" value="1"/>
</dbReference>
<dbReference type="Pfam" id="PF00122">
    <property type="entry name" value="E1-E2_ATPase"/>
    <property type="match status" value="1"/>
</dbReference>
<dbReference type="SFLD" id="SFLDS00003">
    <property type="entry name" value="Haloacid_Dehalogenase"/>
    <property type="match status" value="1"/>
</dbReference>
<evidence type="ECO:0000313" key="12">
    <source>
        <dbReference type="Proteomes" id="UP000177480"/>
    </source>
</evidence>
<dbReference type="AlphaFoldDB" id="A0A1G2G213"/>
<evidence type="ECO:0000256" key="2">
    <source>
        <dbReference type="ARBA" id="ARBA00005675"/>
    </source>
</evidence>
<comment type="subcellular location">
    <subcellularLocation>
        <location evidence="1">Membrane</location>
        <topology evidence="1">Multi-pass membrane protein</topology>
    </subcellularLocation>
</comment>
<dbReference type="GO" id="GO:1902600">
    <property type="term" value="P:proton transmembrane transport"/>
    <property type="evidence" value="ECO:0007669"/>
    <property type="project" value="TreeGrafter"/>
</dbReference>
<reference evidence="11 12" key="1">
    <citation type="journal article" date="2016" name="Nat. Commun.">
        <title>Thousands of microbial genomes shed light on interconnected biogeochemical processes in an aquifer system.</title>
        <authorList>
            <person name="Anantharaman K."/>
            <person name="Brown C.T."/>
            <person name="Hug L.A."/>
            <person name="Sharon I."/>
            <person name="Castelle C.J."/>
            <person name="Probst A.J."/>
            <person name="Thomas B.C."/>
            <person name="Singh A."/>
            <person name="Wilkins M.J."/>
            <person name="Karaoz U."/>
            <person name="Brodie E.L."/>
            <person name="Williams K.H."/>
            <person name="Hubbard S.S."/>
            <person name="Banfield J.F."/>
        </authorList>
    </citation>
    <scope>NUCLEOTIDE SEQUENCE [LARGE SCALE GENOMIC DNA]</scope>
</reference>
<evidence type="ECO:0000256" key="3">
    <source>
        <dbReference type="ARBA" id="ARBA00022692"/>
    </source>
</evidence>
<feature type="transmembrane region" description="Helical" evidence="9">
    <location>
        <begin position="63"/>
        <end position="81"/>
    </location>
</feature>
<feature type="transmembrane region" description="Helical" evidence="9">
    <location>
        <begin position="87"/>
        <end position="104"/>
    </location>
</feature>
<gene>
    <name evidence="11" type="ORF">A2719_02790</name>
</gene>
<protein>
    <recommendedName>
        <fullName evidence="10">Cation-transporting P-type ATPase N-terminal domain-containing protein</fullName>
    </recommendedName>
</protein>
<feature type="transmembrane region" description="Helical" evidence="9">
    <location>
        <begin position="280"/>
        <end position="302"/>
    </location>
</feature>
<dbReference type="SUPFAM" id="SSF81660">
    <property type="entry name" value="Metal cation-transporting ATPase, ATP-binding domain N"/>
    <property type="match status" value="1"/>
</dbReference>
<dbReference type="InterPro" id="IPR023214">
    <property type="entry name" value="HAD_sf"/>
</dbReference>
<dbReference type="EMBL" id="MHNK01000010">
    <property type="protein sequence ID" value="OGZ43868.1"/>
    <property type="molecule type" value="Genomic_DNA"/>
</dbReference>
<dbReference type="InterPro" id="IPR023298">
    <property type="entry name" value="ATPase_P-typ_TM_dom_sf"/>
</dbReference>
<dbReference type="Proteomes" id="UP000177480">
    <property type="component" value="Unassembled WGS sequence"/>
</dbReference>
<evidence type="ECO:0000313" key="11">
    <source>
        <dbReference type="EMBL" id="OGZ43868.1"/>
    </source>
</evidence>
<dbReference type="PROSITE" id="PS00154">
    <property type="entry name" value="ATPASE_E1_E2"/>
    <property type="match status" value="1"/>
</dbReference>
<feature type="domain" description="Cation-transporting P-type ATPase N-terminal" evidence="10">
    <location>
        <begin position="9"/>
        <end position="83"/>
    </location>
</feature>
<dbReference type="Pfam" id="PF00690">
    <property type="entry name" value="Cation_ATPase_N"/>
    <property type="match status" value="1"/>
</dbReference>
<dbReference type="InterPro" id="IPR023299">
    <property type="entry name" value="ATPase_P-typ_cyto_dom_N"/>
</dbReference>
<dbReference type="GO" id="GO:0005391">
    <property type="term" value="F:P-type sodium:potassium-exchanging transporter activity"/>
    <property type="evidence" value="ECO:0007669"/>
    <property type="project" value="TreeGrafter"/>
</dbReference>
<sequence length="890" mass="97490">MISLQKKDAWHAVSEHELSKHFEVHPHEGLGKEEAKRRKERIGENRISGSEEFHLLRIILHQFANPLVLILLAAAVISFFLDERADALVIVFTVLVNTVVGVVQEGKASRAFIKLQEHVTRRAVVVRDGAEQEVISTDIVPGDVIVLRAGDYVPADARMLDGRNVRINESALTGEWIGVDKKIGTLPEHTHLTDRTNMVWAGTLVEEGLARALVVNTAHYTEFGKISLMVGTTRKEKTPLQRDMASLAKLISVVVLGTVGVIFALGLLRGESATEMFLTSVAIAVAAVPEGLPVAVTVILALGMERILKSGGLVKKLTAAETLGSTNIILTDKTGTLTQANMQVSKVVTGSQLFGDPSDVLTQEAHASAALIIGVSTSGAFIENPDADLSEWITRGTPTDRAMLLAGIQAGVRPVHVFAENPRIDFLPFEAERRFSASLHKTKKGTLLRITGAPEVLLKYAARVYVGGRTLILTKQRLEALQKAHEHLSQGGNRVLATAFRLETAEKIPTADTADFFEKLVFVGFIAFHDPLRPDAVESMQLARQAGLRAVMVTGDHRLTAERIAKEVGIDTANYAVVEGDDLEAMSPEALAERVESIAVYARVLPHQKLRIVEAWQKKGAVVAMTGDGVNDAPALKRADVGVALGSGTEVAKEASDIVLLEDSFSVLVKAIEQGRVIVDNLRKVITFVFATGFTEIILVGGALLLGFPLPVRATQILWTNIVGGGLLTFAFAFEPKEQDVMKPRGNGGRERRIFTRQMWFLIFIIGIATDLVLFGLFLYLQWNGYELARIRTLMFLGLAIDSIFFGYSLRSLRRPLWNISFLGNLFFWLALAISLSLLMLAFLFESLSNILSLVSISFSDVGLILLFGISNILLIEVGKWWFIRREQVE</sequence>
<name>A0A1G2G213_9BACT</name>
<dbReference type="InterPro" id="IPR018303">
    <property type="entry name" value="ATPase_P-typ_P_site"/>
</dbReference>
<feature type="transmembrane region" description="Helical" evidence="9">
    <location>
        <begin position="851"/>
        <end position="876"/>
    </location>
</feature>
<dbReference type="Gene3D" id="1.20.1110.10">
    <property type="entry name" value="Calcium-transporting ATPase, transmembrane domain"/>
    <property type="match status" value="1"/>
</dbReference>
<dbReference type="SFLD" id="SFLDG00002">
    <property type="entry name" value="C1.7:_P-type_atpase_like"/>
    <property type="match status" value="1"/>
</dbReference>
<dbReference type="PRINTS" id="PR00119">
    <property type="entry name" value="CATATPASE"/>
</dbReference>
<feature type="transmembrane region" description="Helical" evidence="9">
    <location>
        <begin position="685"/>
        <end position="710"/>
    </location>
</feature>
<keyword evidence="6" id="KW-1278">Translocase</keyword>
<dbReference type="PANTHER" id="PTHR43294">
    <property type="entry name" value="SODIUM/POTASSIUM-TRANSPORTING ATPASE SUBUNIT ALPHA"/>
    <property type="match status" value="1"/>
</dbReference>
<accession>A0A1G2G213</accession>
<evidence type="ECO:0000256" key="4">
    <source>
        <dbReference type="ARBA" id="ARBA00022741"/>
    </source>
</evidence>
<dbReference type="PRINTS" id="PR00120">
    <property type="entry name" value="HATPASE"/>
</dbReference>
<feature type="transmembrane region" description="Helical" evidence="9">
    <location>
        <begin position="716"/>
        <end position="734"/>
    </location>
</feature>
<feature type="transmembrane region" description="Helical" evidence="9">
    <location>
        <begin position="760"/>
        <end position="783"/>
    </location>
</feature>
<feature type="transmembrane region" description="Helical" evidence="9">
    <location>
        <begin position="247"/>
        <end position="268"/>
    </location>
</feature>
<dbReference type="InterPro" id="IPR001757">
    <property type="entry name" value="P_typ_ATPase"/>
</dbReference>
<organism evidence="11 12">
    <name type="scientific">Candidatus Ryanbacteria bacterium RIFCSPHIGHO2_01_FULL_45_22</name>
    <dbReference type="NCBI Taxonomy" id="1802114"/>
    <lineage>
        <taxon>Bacteria</taxon>
        <taxon>Candidatus Ryaniibacteriota</taxon>
    </lineage>
</organism>
<evidence type="ECO:0000259" key="10">
    <source>
        <dbReference type="SMART" id="SM00831"/>
    </source>
</evidence>
<dbReference type="Gene3D" id="3.40.1110.10">
    <property type="entry name" value="Calcium-transporting ATPase, cytoplasmic domain N"/>
    <property type="match status" value="1"/>
</dbReference>
<dbReference type="NCBIfam" id="TIGR01494">
    <property type="entry name" value="ATPase_P-type"/>
    <property type="match status" value="2"/>
</dbReference>
<dbReference type="GO" id="GO:0005524">
    <property type="term" value="F:ATP binding"/>
    <property type="evidence" value="ECO:0007669"/>
    <property type="project" value="UniProtKB-KW"/>
</dbReference>
<dbReference type="SUPFAM" id="SSF81653">
    <property type="entry name" value="Calcium ATPase, transduction domain A"/>
    <property type="match status" value="1"/>
</dbReference>
<keyword evidence="3 9" id="KW-0812">Transmembrane</keyword>
<dbReference type="SUPFAM" id="SSF56784">
    <property type="entry name" value="HAD-like"/>
    <property type="match status" value="1"/>
</dbReference>
<comment type="caution">
    <text evidence="11">The sequence shown here is derived from an EMBL/GenBank/DDBJ whole genome shotgun (WGS) entry which is preliminary data.</text>
</comment>
<dbReference type="InterPro" id="IPR059000">
    <property type="entry name" value="ATPase_P-type_domA"/>
</dbReference>
<dbReference type="PANTHER" id="PTHR43294:SF20">
    <property type="entry name" value="P-TYPE ATPASE"/>
    <property type="match status" value="1"/>
</dbReference>
<evidence type="ECO:0000256" key="1">
    <source>
        <dbReference type="ARBA" id="ARBA00004141"/>
    </source>
</evidence>
<dbReference type="Pfam" id="PF00689">
    <property type="entry name" value="Cation_ATPase_C"/>
    <property type="match status" value="1"/>
</dbReference>
<dbReference type="InterPro" id="IPR036412">
    <property type="entry name" value="HAD-like_sf"/>
</dbReference>
<evidence type="ECO:0000256" key="5">
    <source>
        <dbReference type="ARBA" id="ARBA00022840"/>
    </source>
</evidence>
<dbReference type="InterPro" id="IPR050510">
    <property type="entry name" value="Cation_transp_ATPase_P-type"/>
</dbReference>
<dbReference type="SMART" id="SM00831">
    <property type="entry name" value="Cation_ATPase_N"/>
    <property type="match status" value="1"/>
</dbReference>
<dbReference type="InterPro" id="IPR044492">
    <property type="entry name" value="P_typ_ATPase_HD_dom"/>
</dbReference>
<keyword evidence="5" id="KW-0067">ATP-binding</keyword>
<keyword evidence="7 9" id="KW-1133">Transmembrane helix</keyword>
<dbReference type="Pfam" id="PF13246">
    <property type="entry name" value="Cation_ATPase"/>
    <property type="match status" value="1"/>
</dbReference>
<feature type="transmembrane region" description="Helical" evidence="9">
    <location>
        <begin position="789"/>
        <end position="810"/>
    </location>
</feature>
<dbReference type="InterPro" id="IPR006068">
    <property type="entry name" value="ATPase_P-typ_cation-transptr_C"/>
</dbReference>
<dbReference type="GO" id="GO:0005886">
    <property type="term" value="C:plasma membrane"/>
    <property type="evidence" value="ECO:0007669"/>
    <property type="project" value="TreeGrafter"/>
</dbReference>
<proteinExistence type="inferred from homology"/>
<dbReference type="GO" id="GO:1990573">
    <property type="term" value="P:potassium ion import across plasma membrane"/>
    <property type="evidence" value="ECO:0007669"/>
    <property type="project" value="TreeGrafter"/>
</dbReference>
<evidence type="ECO:0000256" key="7">
    <source>
        <dbReference type="ARBA" id="ARBA00022989"/>
    </source>
</evidence>
<dbReference type="GO" id="GO:0016887">
    <property type="term" value="F:ATP hydrolysis activity"/>
    <property type="evidence" value="ECO:0007669"/>
    <property type="project" value="InterPro"/>
</dbReference>
<dbReference type="SFLD" id="SFLDF00027">
    <property type="entry name" value="p-type_atpase"/>
    <property type="match status" value="1"/>
</dbReference>
<dbReference type="GO" id="GO:0006883">
    <property type="term" value="P:intracellular sodium ion homeostasis"/>
    <property type="evidence" value="ECO:0007669"/>
    <property type="project" value="TreeGrafter"/>
</dbReference>
<dbReference type="InterPro" id="IPR008250">
    <property type="entry name" value="ATPase_P-typ_transduc_dom_A_sf"/>
</dbReference>
<dbReference type="SUPFAM" id="SSF81665">
    <property type="entry name" value="Calcium ATPase, transmembrane domain M"/>
    <property type="match status" value="1"/>
</dbReference>
<evidence type="ECO:0000256" key="6">
    <source>
        <dbReference type="ARBA" id="ARBA00022967"/>
    </source>
</evidence>
<keyword evidence="8 9" id="KW-0472">Membrane</keyword>